<sequence>MLDINFESLRLIGLNHSITSQLTTFDHAVPGGRLARVCEVQRDWIGVHDGATALNARPLNRLLRALAAEDAALAVGDWVLLSTDGDDVHWLSARLTPLNHLARRTSEGRRQSLASNVDTALLVMGLDHDFNLRRLERYIALADAAGVAPVAVLTKADIGIDVEARMAQLRRRLGPQVPAFALNTLDGDSARVLAPWLGMGQTLILLGTSGAGKSTLTNALANSAQATGGVRADDSRGRHTTTARSLHRCPGGACIIDTPGLRGWQPDAGEDALAATFDDIAALARQCQFRDCRHQAEPGCAVRGAVDPDRILNYHKLLREVRRTEQTPLERIADRAKWKVLVRQAQSRGRQNRGG</sequence>
<comment type="subunit">
    <text evidence="10">Monomer. Associates with 30S ribosomal subunit, binds 16S rRNA.</text>
</comment>
<feature type="domain" description="CP-type G" evidence="12">
    <location>
        <begin position="105"/>
        <end position="264"/>
    </location>
</feature>
<keyword evidence="9 10" id="KW-0342">GTP-binding</keyword>
<evidence type="ECO:0000259" key="12">
    <source>
        <dbReference type="PROSITE" id="PS51721"/>
    </source>
</evidence>
<evidence type="ECO:0000256" key="2">
    <source>
        <dbReference type="ARBA" id="ARBA00022517"/>
    </source>
</evidence>
<dbReference type="GO" id="GO:0046872">
    <property type="term" value="F:metal ion binding"/>
    <property type="evidence" value="ECO:0007669"/>
    <property type="project" value="UniProtKB-KW"/>
</dbReference>
<dbReference type="SUPFAM" id="SSF52540">
    <property type="entry name" value="P-loop containing nucleoside triphosphate hydrolases"/>
    <property type="match status" value="1"/>
</dbReference>
<keyword evidence="6 10" id="KW-0378">Hydrolase</keyword>
<dbReference type="PROSITE" id="PS51721">
    <property type="entry name" value="G_CP"/>
    <property type="match status" value="1"/>
</dbReference>
<dbReference type="CDD" id="cd01854">
    <property type="entry name" value="YjeQ_EngC"/>
    <property type="match status" value="1"/>
</dbReference>
<name>A0A2U2I5E7_9BURK</name>
<accession>A0A2U2I5E7</accession>
<dbReference type="InterPro" id="IPR004881">
    <property type="entry name" value="Ribosome_biogen_GTPase_RsgA"/>
</dbReference>
<comment type="caution">
    <text evidence="13">The sequence shown here is derived from an EMBL/GenBank/DDBJ whole genome shotgun (WGS) entry which is preliminary data.</text>
</comment>
<comment type="cofactor">
    <cofactor evidence="10">
        <name>Zn(2+)</name>
        <dbReference type="ChEBI" id="CHEBI:29105"/>
    </cofactor>
    <text evidence="10">Binds 1 zinc ion per subunit.</text>
</comment>
<dbReference type="GO" id="GO:0005525">
    <property type="term" value="F:GTP binding"/>
    <property type="evidence" value="ECO:0007669"/>
    <property type="project" value="UniProtKB-UniRule"/>
</dbReference>
<comment type="similarity">
    <text evidence="10">Belongs to the TRAFAC class YlqF/YawG GTPase family. RsgA subfamily.</text>
</comment>
<dbReference type="GO" id="GO:0005737">
    <property type="term" value="C:cytoplasm"/>
    <property type="evidence" value="ECO:0007669"/>
    <property type="project" value="UniProtKB-SubCell"/>
</dbReference>
<evidence type="ECO:0000256" key="4">
    <source>
        <dbReference type="ARBA" id="ARBA00022730"/>
    </source>
</evidence>
<dbReference type="RefSeq" id="WP_106756330.1">
    <property type="nucleotide sequence ID" value="NZ_PXWF02000063.1"/>
</dbReference>
<proteinExistence type="inferred from homology"/>
<feature type="binding site" evidence="10">
    <location>
        <position position="292"/>
    </location>
    <ligand>
        <name>Zn(2+)</name>
        <dbReference type="ChEBI" id="CHEBI:29105"/>
    </ligand>
</feature>
<dbReference type="AlphaFoldDB" id="A0A2U2I5E7"/>
<feature type="binding site" evidence="10">
    <location>
        <position position="294"/>
    </location>
    <ligand>
        <name>Zn(2+)</name>
        <dbReference type="ChEBI" id="CHEBI:29105"/>
    </ligand>
</feature>
<protein>
    <recommendedName>
        <fullName evidence="10">Small ribosomal subunit biogenesis GTPase RsgA</fullName>
        <ecNumber evidence="10">3.6.1.-</ecNumber>
    </recommendedName>
</protein>
<feature type="binding site" evidence="10">
    <location>
        <position position="287"/>
    </location>
    <ligand>
        <name>Zn(2+)</name>
        <dbReference type="ChEBI" id="CHEBI:29105"/>
    </ligand>
</feature>
<dbReference type="Pfam" id="PF03193">
    <property type="entry name" value="RsgA_GTPase"/>
    <property type="match status" value="1"/>
</dbReference>
<keyword evidence="3 10" id="KW-0479">Metal-binding</keyword>
<feature type="domain" description="EngC GTPase" evidence="11">
    <location>
        <begin position="115"/>
        <end position="262"/>
    </location>
</feature>
<evidence type="ECO:0000313" key="14">
    <source>
        <dbReference type="Proteomes" id="UP000241421"/>
    </source>
</evidence>
<dbReference type="GO" id="GO:0042274">
    <property type="term" value="P:ribosomal small subunit biogenesis"/>
    <property type="evidence" value="ECO:0007669"/>
    <property type="project" value="UniProtKB-UniRule"/>
</dbReference>
<dbReference type="GO" id="GO:0003924">
    <property type="term" value="F:GTPase activity"/>
    <property type="evidence" value="ECO:0007669"/>
    <property type="project" value="UniProtKB-UniRule"/>
</dbReference>
<evidence type="ECO:0000259" key="11">
    <source>
        <dbReference type="PROSITE" id="PS50936"/>
    </source>
</evidence>
<dbReference type="GO" id="GO:0019843">
    <property type="term" value="F:rRNA binding"/>
    <property type="evidence" value="ECO:0007669"/>
    <property type="project" value="UniProtKB-KW"/>
</dbReference>
<keyword evidence="2 10" id="KW-0690">Ribosome biogenesis</keyword>
<gene>
    <name evidence="10 13" type="primary">rsgA</name>
    <name evidence="13" type="ORF">C7C56_004730</name>
</gene>
<feature type="binding site" evidence="10">
    <location>
        <begin position="154"/>
        <end position="157"/>
    </location>
    <ligand>
        <name>GTP</name>
        <dbReference type="ChEBI" id="CHEBI:37565"/>
    </ligand>
</feature>
<evidence type="ECO:0000256" key="10">
    <source>
        <dbReference type="HAMAP-Rule" id="MF_01820"/>
    </source>
</evidence>
<evidence type="ECO:0000256" key="9">
    <source>
        <dbReference type="ARBA" id="ARBA00023134"/>
    </source>
</evidence>
<feature type="binding site" evidence="10">
    <location>
        <position position="300"/>
    </location>
    <ligand>
        <name>Zn(2+)</name>
        <dbReference type="ChEBI" id="CHEBI:29105"/>
    </ligand>
</feature>
<organism evidence="13 14">
    <name type="scientific">Massilia glaciei</name>
    <dbReference type="NCBI Taxonomy" id="1524097"/>
    <lineage>
        <taxon>Bacteria</taxon>
        <taxon>Pseudomonadati</taxon>
        <taxon>Pseudomonadota</taxon>
        <taxon>Betaproteobacteria</taxon>
        <taxon>Burkholderiales</taxon>
        <taxon>Oxalobacteraceae</taxon>
        <taxon>Telluria group</taxon>
        <taxon>Massilia</taxon>
    </lineage>
</organism>
<keyword evidence="5 10" id="KW-0547">Nucleotide-binding</keyword>
<comment type="function">
    <text evidence="10">One of several proteins that assist in the late maturation steps of the functional core of the 30S ribosomal subunit. Helps release RbfA from mature subunits. May play a role in the assembly of ribosomal proteins into the subunit. Circularly permuted GTPase that catalyzes slow GTP hydrolysis, GTPase activity is stimulated by the 30S ribosomal subunit.</text>
</comment>
<evidence type="ECO:0000256" key="8">
    <source>
        <dbReference type="ARBA" id="ARBA00022884"/>
    </source>
</evidence>
<evidence type="ECO:0000256" key="6">
    <source>
        <dbReference type="ARBA" id="ARBA00022801"/>
    </source>
</evidence>
<dbReference type="OrthoDB" id="9809485at2"/>
<dbReference type="PANTHER" id="PTHR32120:SF10">
    <property type="entry name" value="SMALL RIBOSOMAL SUBUNIT BIOGENESIS GTPASE RSGA"/>
    <property type="match status" value="1"/>
</dbReference>
<keyword evidence="14" id="KW-1185">Reference proteome</keyword>
<dbReference type="HAMAP" id="MF_01820">
    <property type="entry name" value="GTPase_RsgA"/>
    <property type="match status" value="1"/>
</dbReference>
<dbReference type="PANTHER" id="PTHR32120">
    <property type="entry name" value="SMALL RIBOSOMAL SUBUNIT BIOGENESIS GTPASE RSGA"/>
    <property type="match status" value="1"/>
</dbReference>
<dbReference type="InterPro" id="IPR030378">
    <property type="entry name" value="G_CP_dom"/>
</dbReference>
<evidence type="ECO:0000256" key="3">
    <source>
        <dbReference type="ARBA" id="ARBA00022723"/>
    </source>
</evidence>
<dbReference type="InterPro" id="IPR027417">
    <property type="entry name" value="P-loop_NTPase"/>
</dbReference>
<comment type="subcellular location">
    <subcellularLocation>
        <location evidence="10">Cytoplasm</location>
    </subcellularLocation>
</comment>
<evidence type="ECO:0000256" key="1">
    <source>
        <dbReference type="ARBA" id="ARBA00022490"/>
    </source>
</evidence>
<dbReference type="EMBL" id="PXWF02000063">
    <property type="protein sequence ID" value="PWF54859.1"/>
    <property type="molecule type" value="Genomic_DNA"/>
</dbReference>
<keyword evidence="1 10" id="KW-0963">Cytoplasm</keyword>
<dbReference type="Gene3D" id="3.40.50.300">
    <property type="entry name" value="P-loop containing nucleotide triphosphate hydrolases"/>
    <property type="match status" value="1"/>
</dbReference>
<keyword evidence="7 10" id="KW-0862">Zinc</keyword>
<evidence type="ECO:0000256" key="7">
    <source>
        <dbReference type="ARBA" id="ARBA00022833"/>
    </source>
</evidence>
<dbReference type="Gene3D" id="1.10.40.50">
    <property type="entry name" value="Probable gtpase engc, domain 3"/>
    <property type="match status" value="1"/>
</dbReference>
<dbReference type="PROSITE" id="PS50936">
    <property type="entry name" value="ENGC_GTPASE"/>
    <property type="match status" value="1"/>
</dbReference>
<dbReference type="EC" id="3.6.1.-" evidence="10"/>
<evidence type="ECO:0000313" key="13">
    <source>
        <dbReference type="EMBL" id="PWF54859.1"/>
    </source>
</evidence>
<keyword evidence="4 10" id="KW-0699">rRNA-binding</keyword>
<dbReference type="InterPro" id="IPR010914">
    <property type="entry name" value="RsgA_GTPase_dom"/>
</dbReference>
<reference evidence="13 14" key="1">
    <citation type="submission" date="2018-04" db="EMBL/GenBank/DDBJ databases">
        <title>Massilia violaceinigra sp. nov., a novel purple-pigmented bacterium isolated from Tianshan glacier, Xinjiang, China.</title>
        <authorList>
            <person name="Wang H."/>
        </authorList>
    </citation>
    <scope>NUCLEOTIDE SEQUENCE [LARGE SCALE GENOMIC DNA]</scope>
    <source>
        <strain evidence="13 14">B448-2</strain>
    </source>
</reference>
<feature type="binding site" evidence="10">
    <location>
        <begin position="207"/>
        <end position="215"/>
    </location>
    <ligand>
        <name>GTP</name>
        <dbReference type="ChEBI" id="CHEBI:37565"/>
    </ligand>
</feature>
<dbReference type="NCBIfam" id="TIGR00157">
    <property type="entry name" value="ribosome small subunit-dependent GTPase A"/>
    <property type="match status" value="1"/>
</dbReference>
<keyword evidence="8 10" id="KW-0694">RNA-binding</keyword>
<dbReference type="Proteomes" id="UP000241421">
    <property type="component" value="Unassembled WGS sequence"/>
</dbReference>
<evidence type="ECO:0000256" key="5">
    <source>
        <dbReference type="ARBA" id="ARBA00022741"/>
    </source>
</evidence>